<reference evidence="1" key="1">
    <citation type="journal article" date="2020" name="BMC Genomics">
        <title>Correction to: Identification and distribution of gene clusters required for synthesis of sphingolipid metabolism inhibitors in diverse species of the filamentous fungus Fusarium.</title>
        <authorList>
            <person name="Kim H.S."/>
            <person name="Lohmar J.M."/>
            <person name="Busman M."/>
            <person name="Brown D.W."/>
            <person name="Naumann T.A."/>
            <person name="Divon H.H."/>
            <person name="Lysoe E."/>
            <person name="Uhlig S."/>
            <person name="Proctor R.H."/>
        </authorList>
    </citation>
    <scope>NUCLEOTIDE SEQUENCE</scope>
    <source>
        <strain evidence="1">NRRL 20472</strain>
    </source>
</reference>
<gene>
    <name evidence="1" type="ORF">FSARC_10679</name>
</gene>
<dbReference type="AlphaFoldDB" id="A0A8H4TK71"/>
<evidence type="ECO:0000313" key="1">
    <source>
        <dbReference type="EMBL" id="KAF4959593.1"/>
    </source>
</evidence>
<dbReference type="EMBL" id="JABEXW010000658">
    <property type="protein sequence ID" value="KAF4959593.1"/>
    <property type="molecule type" value="Genomic_DNA"/>
</dbReference>
<dbReference type="PANTHER" id="PTHR40619:SF3">
    <property type="entry name" value="FUNGAL STAND N-TERMINAL GOODBYE DOMAIN-CONTAINING PROTEIN"/>
    <property type="match status" value="1"/>
</dbReference>
<dbReference type="OrthoDB" id="5419927at2759"/>
<proteinExistence type="predicted"/>
<sequence>MAGLEKNFPSTLRERMNDDKEVSIFQSWFRHDPAKAIDSSSALKRMLTSRSELREAIKRYQAVQAAESGDNFWSSCDLEKCSWSQVFDELEEAKTSYWKRARNNPVRSFLRKGGGITRNLKPLLEGIPQDDGMGLIKGAFVIIFKAVQDRSSARDKILESFITMPISVVDAETLRQNYPDDQSLFSAVQCLHDELVKCIPSMINVLLRRGNHSKTKKFTKSVFGDPVAEVEKILKPVEIAEKNLDRCRRDLNTQGIATTGTKVQLLHDILDQGMTSLQKGLGGVDDNVTTLHQKVDKILAWQEEFSQAQRESDDVTPTHALTELMNPFYCMIEDIMRAKSLSPVVQVDRSFTAQRSIRQNVMEAVCTVDERIDHARELGYILRRYHDFSITALARAKYLLETQRFRRWFMSADSDILLVDGHCSDQSIGRLAPTSLTCAGLVKTFIDQASTSESLLLPQTPRIVLYFFAGQHIDSSNGLYGPHGLIRSLVDQLLRQWPDEEFLDLRLPKDGPGTWSFSTAYLCYIFEQLVCQLSSNSPICCVIDGISYFETSLNDWVHDLTDIINCFLVCRDEKSAYEGRGTIKFLLVSPDKSTRIRHLVDGYDQVDLRAGNMHSRAVSHHSIVDDIIEGDAYDRGNWR</sequence>
<organism evidence="1 2">
    <name type="scientific">Fusarium sarcochroum</name>
    <dbReference type="NCBI Taxonomy" id="1208366"/>
    <lineage>
        <taxon>Eukaryota</taxon>
        <taxon>Fungi</taxon>
        <taxon>Dikarya</taxon>
        <taxon>Ascomycota</taxon>
        <taxon>Pezizomycotina</taxon>
        <taxon>Sordariomycetes</taxon>
        <taxon>Hypocreomycetidae</taxon>
        <taxon>Hypocreales</taxon>
        <taxon>Nectriaceae</taxon>
        <taxon>Fusarium</taxon>
        <taxon>Fusarium lateritium species complex</taxon>
    </lineage>
</organism>
<comment type="caution">
    <text evidence="1">The sequence shown here is derived from an EMBL/GenBank/DDBJ whole genome shotgun (WGS) entry which is preliminary data.</text>
</comment>
<accession>A0A8H4TK71</accession>
<dbReference type="PANTHER" id="PTHR40619">
    <property type="entry name" value="FUNGAL STAND N-TERMINAL GOODBYE DOMAIN-CONTAINING PROTEIN"/>
    <property type="match status" value="1"/>
</dbReference>
<dbReference type="Proteomes" id="UP000622797">
    <property type="component" value="Unassembled WGS sequence"/>
</dbReference>
<reference evidence="1" key="2">
    <citation type="submission" date="2020-05" db="EMBL/GenBank/DDBJ databases">
        <authorList>
            <person name="Kim H.-S."/>
            <person name="Proctor R.H."/>
            <person name="Brown D.W."/>
        </authorList>
    </citation>
    <scope>NUCLEOTIDE SEQUENCE</scope>
    <source>
        <strain evidence="1">NRRL 20472</strain>
    </source>
</reference>
<keyword evidence="2" id="KW-1185">Reference proteome</keyword>
<evidence type="ECO:0000313" key="2">
    <source>
        <dbReference type="Proteomes" id="UP000622797"/>
    </source>
</evidence>
<name>A0A8H4TK71_9HYPO</name>
<protein>
    <submittedName>
        <fullName evidence="1">Uncharacterized protein</fullName>
    </submittedName>
</protein>